<protein>
    <submittedName>
        <fullName evidence="2">Uncharacterized protein</fullName>
    </submittedName>
</protein>
<keyword evidence="1" id="KW-0812">Transmembrane</keyword>
<dbReference type="AlphaFoldDB" id="X1M458"/>
<name>X1M458_9ZZZZ</name>
<keyword evidence="1" id="KW-0472">Membrane</keyword>
<keyword evidence="1" id="KW-1133">Transmembrane helix</keyword>
<evidence type="ECO:0000313" key="2">
    <source>
        <dbReference type="EMBL" id="GAI01159.1"/>
    </source>
</evidence>
<feature type="non-terminal residue" evidence="2">
    <location>
        <position position="1"/>
    </location>
</feature>
<dbReference type="EMBL" id="BARV01001891">
    <property type="protein sequence ID" value="GAI01159.1"/>
    <property type="molecule type" value="Genomic_DNA"/>
</dbReference>
<accession>X1M458</accession>
<comment type="caution">
    <text evidence="2">The sequence shown here is derived from an EMBL/GenBank/DDBJ whole genome shotgun (WGS) entry which is preliminary data.</text>
</comment>
<evidence type="ECO:0000256" key="1">
    <source>
        <dbReference type="SAM" id="Phobius"/>
    </source>
</evidence>
<reference evidence="2" key="1">
    <citation type="journal article" date="2014" name="Front. Microbiol.">
        <title>High frequency of phylogenetically diverse reductive dehalogenase-homologous genes in deep subseafloor sedimentary metagenomes.</title>
        <authorList>
            <person name="Kawai M."/>
            <person name="Futagami T."/>
            <person name="Toyoda A."/>
            <person name="Takaki Y."/>
            <person name="Nishi S."/>
            <person name="Hori S."/>
            <person name="Arai W."/>
            <person name="Tsubouchi T."/>
            <person name="Morono Y."/>
            <person name="Uchiyama I."/>
            <person name="Ito T."/>
            <person name="Fujiyama A."/>
            <person name="Inagaki F."/>
            <person name="Takami H."/>
        </authorList>
    </citation>
    <scope>NUCLEOTIDE SEQUENCE</scope>
    <source>
        <strain evidence="2">Expedition CK06-06</strain>
    </source>
</reference>
<organism evidence="2">
    <name type="scientific">marine sediment metagenome</name>
    <dbReference type="NCBI Taxonomy" id="412755"/>
    <lineage>
        <taxon>unclassified sequences</taxon>
        <taxon>metagenomes</taxon>
        <taxon>ecological metagenomes</taxon>
    </lineage>
</organism>
<sequence length="107" mass="12443">AYHIEPFIKYFNGANFLRIGIINIILLLAVVIAFIFLMINIFRIVVQFYRKPIGGVVEKIIFPKFLYIYVTFFTLVILVIAILGLLEVLNIDVGIINFKITQVYFLR</sequence>
<gene>
    <name evidence="2" type="ORF">S06H3_05172</name>
</gene>
<feature type="transmembrane region" description="Helical" evidence="1">
    <location>
        <begin position="66"/>
        <end position="86"/>
    </location>
</feature>
<proteinExistence type="predicted"/>
<feature type="transmembrane region" description="Helical" evidence="1">
    <location>
        <begin position="20"/>
        <end position="46"/>
    </location>
</feature>